<evidence type="ECO:0000313" key="1">
    <source>
        <dbReference type="EMBL" id="KAF6031491.1"/>
    </source>
</evidence>
<accession>A0A7J7K0M3</accession>
<reference evidence="1" key="1">
    <citation type="submission" date="2020-06" db="EMBL/GenBank/DDBJ databases">
        <title>Draft genome of Bugula neritina, a colonial animal packing powerful symbionts and potential medicines.</title>
        <authorList>
            <person name="Rayko M."/>
        </authorList>
    </citation>
    <scope>NUCLEOTIDE SEQUENCE [LARGE SCALE GENOMIC DNA]</scope>
    <source>
        <strain evidence="1">Kwan_BN1</strain>
    </source>
</reference>
<gene>
    <name evidence="1" type="ORF">EB796_010197</name>
</gene>
<dbReference type="PANTHER" id="PTHR46478:SF1">
    <property type="entry name" value="VON WILLEBRAND FACTOR A DOMAIN-CONTAINING PROTEIN 3A"/>
    <property type="match status" value="1"/>
</dbReference>
<organism evidence="1 2">
    <name type="scientific">Bugula neritina</name>
    <name type="common">Brown bryozoan</name>
    <name type="synonym">Sertularia neritina</name>
    <dbReference type="NCBI Taxonomy" id="10212"/>
    <lineage>
        <taxon>Eukaryota</taxon>
        <taxon>Metazoa</taxon>
        <taxon>Spiralia</taxon>
        <taxon>Lophotrochozoa</taxon>
        <taxon>Bryozoa</taxon>
        <taxon>Gymnolaemata</taxon>
        <taxon>Cheilostomatida</taxon>
        <taxon>Flustrina</taxon>
        <taxon>Buguloidea</taxon>
        <taxon>Bugulidae</taxon>
        <taxon>Bugula</taxon>
    </lineage>
</organism>
<name>A0A7J7K0M3_BUGNE</name>
<dbReference type="PANTHER" id="PTHR46478">
    <property type="entry name" value="VON WILLEBRAND FACTOR A DOMAIN-CONTAINING PROTEIN 3A"/>
    <property type="match status" value="1"/>
</dbReference>
<evidence type="ECO:0000313" key="2">
    <source>
        <dbReference type="Proteomes" id="UP000593567"/>
    </source>
</evidence>
<comment type="caution">
    <text evidence="1">The sequence shown here is derived from an EMBL/GenBank/DDBJ whole genome shotgun (WGS) entry which is preliminary data.</text>
</comment>
<dbReference type="OrthoDB" id="299997at2759"/>
<dbReference type="AlphaFoldDB" id="A0A7J7K0M3"/>
<dbReference type="EMBL" id="VXIV02001596">
    <property type="protein sequence ID" value="KAF6031491.1"/>
    <property type="molecule type" value="Genomic_DNA"/>
</dbReference>
<sequence>MIASDIEKVANKPNLTNRPEWRIARVADAKAPSELTVTHVNQTYDLLKEAERYSATGQAEEQDSEEWLQTHNIHHLRLTLKDLVDKGTIGKPVCDKSTGRVQQHIQFDAATINEFEFKLQK</sequence>
<protein>
    <submittedName>
        <fullName evidence="1">VWA3A</fullName>
    </submittedName>
</protein>
<proteinExistence type="predicted"/>
<keyword evidence="2" id="KW-1185">Reference proteome</keyword>
<dbReference type="Proteomes" id="UP000593567">
    <property type="component" value="Unassembled WGS sequence"/>
</dbReference>